<sequence length="243" mass="28519">MQRVLARRLKGLVPESQTGLERLIDKKRASYDLQVELDRKKQEHAMKMRQFKARAEELEQMNLDNQKEVVSKDKFIRDNCNKRQRYEESLMSEEVALAGKQVELNDLIAEMEKLKQHEVEIKTKLQAALPYKKYLDSVFERSPEIVSGSAQSEVQGIVNKYNTLKEWRGTLQVRLVRSKRELMRLRDSMSVYDESSTNSVVEIDYQIKRIAQEQEASFKEFGRERHLQKRCPTSSAIKPEKPL</sequence>
<dbReference type="Pfam" id="PF13863">
    <property type="entry name" value="DUF4200"/>
    <property type="match status" value="1"/>
</dbReference>
<dbReference type="OrthoDB" id="10264298at2759"/>
<evidence type="ECO:0000259" key="3">
    <source>
        <dbReference type="Pfam" id="PF13863"/>
    </source>
</evidence>
<dbReference type="InterPro" id="IPR051147">
    <property type="entry name" value="CFAP_domain-containing"/>
</dbReference>
<evidence type="ECO:0000313" key="5">
    <source>
        <dbReference type="Proteomes" id="UP000001542"/>
    </source>
</evidence>
<dbReference type="OMA" id="EYFIERR"/>
<evidence type="ECO:0000256" key="2">
    <source>
        <dbReference type="SAM" id="Coils"/>
    </source>
</evidence>
<feature type="coiled-coil region" evidence="2">
    <location>
        <begin position="41"/>
        <end position="68"/>
    </location>
</feature>
<protein>
    <recommendedName>
        <fullName evidence="3">DUF4200 domain-containing protein</fullName>
    </recommendedName>
</protein>
<evidence type="ECO:0000256" key="1">
    <source>
        <dbReference type="ARBA" id="ARBA00023054"/>
    </source>
</evidence>
<keyword evidence="1 2" id="KW-0175">Coiled coil</keyword>
<dbReference type="Proteomes" id="UP000001542">
    <property type="component" value="Unassembled WGS sequence"/>
</dbReference>
<name>A2DY19_TRIV3</name>
<dbReference type="KEGG" id="tva:4772748"/>
<reference evidence="4" key="1">
    <citation type="submission" date="2006-10" db="EMBL/GenBank/DDBJ databases">
        <authorList>
            <person name="Amadeo P."/>
            <person name="Zhao Q."/>
            <person name="Wortman J."/>
            <person name="Fraser-Liggett C."/>
            <person name="Carlton J."/>
        </authorList>
    </citation>
    <scope>NUCLEOTIDE SEQUENCE</scope>
    <source>
        <strain evidence="4">G3</strain>
    </source>
</reference>
<dbReference type="InParanoid" id="A2DY19"/>
<dbReference type="GO" id="GO:0005856">
    <property type="term" value="C:cytoskeleton"/>
    <property type="evidence" value="ECO:0007669"/>
    <property type="project" value="UniProtKB-ARBA"/>
</dbReference>
<feature type="domain" description="DUF4200" evidence="3">
    <location>
        <begin position="23"/>
        <end position="140"/>
    </location>
</feature>
<feature type="coiled-coil region" evidence="2">
    <location>
        <begin position="97"/>
        <end position="124"/>
    </location>
</feature>
<dbReference type="VEuPathDB" id="TrichDB:TVAGG3_0960590"/>
<proteinExistence type="predicted"/>
<dbReference type="VEuPathDB" id="TrichDB:TVAG_038630"/>
<dbReference type="PANTHER" id="PTHR21683">
    <property type="entry name" value="COILED-COIL DOMAIN-CONTAINING PROTEIN 42 LIKE-2-LIKE-RELATED"/>
    <property type="match status" value="1"/>
</dbReference>
<organism evidence="4 5">
    <name type="scientific">Trichomonas vaginalis (strain ATCC PRA-98 / G3)</name>
    <dbReference type="NCBI Taxonomy" id="412133"/>
    <lineage>
        <taxon>Eukaryota</taxon>
        <taxon>Metamonada</taxon>
        <taxon>Parabasalia</taxon>
        <taxon>Trichomonadida</taxon>
        <taxon>Trichomonadidae</taxon>
        <taxon>Trichomonas</taxon>
    </lineage>
</organism>
<dbReference type="PANTHER" id="PTHR21683:SF2">
    <property type="entry name" value="COILED-COIL DOMAIN-CONTAINING PROTEIN 42 LIKE-2-LIKE"/>
    <property type="match status" value="1"/>
</dbReference>
<dbReference type="SMR" id="A2DY19"/>
<evidence type="ECO:0000313" key="4">
    <source>
        <dbReference type="EMBL" id="EAY14755.1"/>
    </source>
</evidence>
<dbReference type="InterPro" id="IPR025252">
    <property type="entry name" value="DUF4200"/>
</dbReference>
<dbReference type="AlphaFoldDB" id="A2DY19"/>
<gene>
    <name evidence="4" type="ORF">TVAG_038630</name>
</gene>
<keyword evidence="5" id="KW-1185">Reference proteome</keyword>
<dbReference type="EMBL" id="DS113266">
    <property type="protein sequence ID" value="EAY14755.1"/>
    <property type="molecule type" value="Genomic_DNA"/>
</dbReference>
<reference evidence="4" key="2">
    <citation type="journal article" date="2007" name="Science">
        <title>Draft genome sequence of the sexually transmitted pathogen Trichomonas vaginalis.</title>
        <authorList>
            <person name="Carlton J.M."/>
            <person name="Hirt R.P."/>
            <person name="Silva J.C."/>
            <person name="Delcher A.L."/>
            <person name="Schatz M."/>
            <person name="Zhao Q."/>
            <person name="Wortman J.R."/>
            <person name="Bidwell S.L."/>
            <person name="Alsmark U.C.M."/>
            <person name="Besteiro S."/>
            <person name="Sicheritz-Ponten T."/>
            <person name="Noel C.J."/>
            <person name="Dacks J.B."/>
            <person name="Foster P.G."/>
            <person name="Simillion C."/>
            <person name="Van de Peer Y."/>
            <person name="Miranda-Saavedra D."/>
            <person name="Barton G.J."/>
            <person name="Westrop G.D."/>
            <person name="Mueller S."/>
            <person name="Dessi D."/>
            <person name="Fiori P.L."/>
            <person name="Ren Q."/>
            <person name="Paulsen I."/>
            <person name="Zhang H."/>
            <person name="Bastida-Corcuera F.D."/>
            <person name="Simoes-Barbosa A."/>
            <person name="Brown M.T."/>
            <person name="Hayes R.D."/>
            <person name="Mukherjee M."/>
            <person name="Okumura C.Y."/>
            <person name="Schneider R."/>
            <person name="Smith A.J."/>
            <person name="Vanacova S."/>
            <person name="Villalvazo M."/>
            <person name="Haas B.J."/>
            <person name="Pertea M."/>
            <person name="Feldblyum T.V."/>
            <person name="Utterback T.R."/>
            <person name="Shu C.L."/>
            <person name="Osoegawa K."/>
            <person name="de Jong P.J."/>
            <person name="Hrdy I."/>
            <person name="Horvathova L."/>
            <person name="Zubacova Z."/>
            <person name="Dolezal P."/>
            <person name="Malik S.B."/>
            <person name="Logsdon J.M. Jr."/>
            <person name="Henze K."/>
            <person name="Gupta A."/>
            <person name="Wang C.C."/>
            <person name="Dunne R.L."/>
            <person name="Upcroft J.A."/>
            <person name="Upcroft P."/>
            <person name="White O."/>
            <person name="Salzberg S.L."/>
            <person name="Tang P."/>
            <person name="Chiu C.-H."/>
            <person name="Lee Y.-S."/>
            <person name="Embley T.M."/>
            <person name="Coombs G.H."/>
            <person name="Mottram J.C."/>
            <person name="Tachezy J."/>
            <person name="Fraser-Liggett C.M."/>
            <person name="Johnson P.J."/>
        </authorList>
    </citation>
    <scope>NUCLEOTIDE SEQUENCE [LARGE SCALE GENOMIC DNA]</scope>
    <source>
        <strain evidence="4">G3</strain>
    </source>
</reference>
<accession>A2DY19</accession>